<dbReference type="EMBL" id="ACVA01000064">
    <property type="protein sequence ID" value="EEX17552.1"/>
    <property type="molecule type" value="Genomic_DNA"/>
</dbReference>
<comment type="caution">
    <text evidence="1">The sequence shown here is derived from an EMBL/GenBank/DDBJ whole genome shotgun (WGS) entry which is preliminary data.</text>
</comment>
<dbReference type="HOGENOM" id="CLU_3203724_0_0_10"/>
<sequence>MDRKNYSNRLPLGTPPLGGGWVGVPDGGVCPYLVVSSSIENTNPN</sequence>
<gene>
    <name evidence="1" type="ORF">HMPREF0973_02602</name>
</gene>
<dbReference type="STRING" id="649761.HMPREF0973_02602"/>
<evidence type="ECO:0000313" key="2">
    <source>
        <dbReference type="Proteomes" id="UP000003327"/>
    </source>
</evidence>
<evidence type="ECO:0000313" key="1">
    <source>
        <dbReference type="EMBL" id="EEX17552.1"/>
    </source>
</evidence>
<protein>
    <submittedName>
        <fullName evidence="1">Uncharacterized protein</fullName>
    </submittedName>
</protein>
<reference evidence="1 2" key="1">
    <citation type="submission" date="2009-09" db="EMBL/GenBank/DDBJ databases">
        <authorList>
            <person name="Weinstock G."/>
            <person name="Sodergren E."/>
            <person name="Clifton S."/>
            <person name="Fulton L."/>
            <person name="Fulton B."/>
            <person name="Courtney L."/>
            <person name="Fronick C."/>
            <person name="Harrison M."/>
            <person name="Strong C."/>
            <person name="Farmer C."/>
            <person name="Delahaunty K."/>
            <person name="Markovic C."/>
            <person name="Hall O."/>
            <person name="Minx P."/>
            <person name="Tomlinson C."/>
            <person name="Mitreva M."/>
            <person name="Nelson J."/>
            <person name="Hou S."/>
            <person name="Wollam A."/>
            <person name="Pepin K.H."/>
            <person name="Johnson M."/>
            <person name="Bhonagiri V."/>
            <person name="Nash W.E."/>
            <person name="Warren W."/>
            <person name="Chinwalla A."/>
            <person name="Mardis E.R."/>
            <person name="Wilson R.K."/>
        </authorList>
    </citation>
    <scope>NUCLEOTIDE SEQUENCE [LARGE SCALE GENOMIC DNA]</scope>
    <source>
        <strain evidence="1 2">F0319</strain>
    </source>
</reference>
<keyword evidence="2" id="KW-1185">Reference proteome</keyword>
<accession>C9MSI3</accession>
<name>C9MSI3_9BACT</name>
<proteinExistence type="predicted"/>
<dbReference type="AlphaFoldDB" id="C9MSI3"/>
<organism evidence="1 2">
    <name type="scientific">Prevotella veroralis F0319</name>
    <dbReference type="NCBI Taxonomy" id="649761"/>
    <lineage>
        <taxon>Bacteria</taxon>
        <taxon>Pseudomonadati</taxon>
        <taxon>Bacteroidota</taxon>
        <taxon>Bacteroidia</taxon>
        <taxon>Bacteroidales</taxon>
        <taxon>Prevotellaceae</taxon>
        <taxon>Prevotella</taxon>
    </lineage>
</organism>
<dbReference type="Proteomes" id="UP000003327">
    <property type="component" value="Unassembled WGS sequence"/>
</dbReference>